<dbReference type="AlphaFoldDB" id="A0A564YJB1"/>
<dbReference type="InterPro" id="IPR038765">
    <property type="entry name" value="Papain-like_cys_pep_sf"/>
</dbReference>
<accession>A0A564YJB1</accession>
<dbReference type="PROSITE" id="PS50235">
    <property type="entry name" value="USP_3"/>
    <property type="match status" value="1"/>
</dbReference>
<dbReference type="Gene3D" id="3.90.70.10">
    <property type="entry name" value="Cysteine proteinases"/>
    <property type="match status" value="1"/>
</dbReference>
<dbReference type="GO" id="GO:0004843">
    <property type="term" value="F:cysteine-type deubiquitinase activity"/>
    <property type="evidence" value="ECO:0007669"/>
    <property type="project" value="InterPro"/>
</dbReference>
<dbReference type="Pfam" id="PF00443">
    <property type="entry name" value="UCH"/>
    <property type="match status" value="1"/>
</dbReference>
<feature type="non-terminal residue" evidence="2">
    <location>
        <position position="79"/>
    </location>
</feature>
<name>A0A564YJB1_HYMDI</name>
<feature type="non-terminal residue" evidence="2">
    <location>
        <position position="1"/>
    </location>
</feature>
<keyword evidence="3" id="KW-1185">Reference proteome</keyword>
<dbReference type="Proteomes" id="UP000321570">
    <property type="component" value="Unassembled WGS sequence"/>
</dbReference>
<gene>
    <name evidence="2" type="ORF">WMSIL1_LOCUS6818</name>
</gene>
<dbReference type="InterPro" id="IPR028889">
    <property type="entry name" value="USP"/>
</dbReference>
<evidence type="ECO:0000259" key="1">
    <source>
        <dbReference type="PROSITE" id="PS50235"/>
    </source>
</evidence>
<sequence>RSKISGITNQGATCYLNTLLQILFHTPDLTNRLFLVAQNTDFYELPQILQEILILFSNLLKGDGAPISAKSLTESFGWT</sequence>
<dbReference type="GO" id="GO:0016579">
    <property type="term" value="P:protein deubiquitination"/>
    <property type="evidence" value="ECO:0007669"/>
    <property type="project" value="InterPro"/>
</dbReference>
<reference evidence="2 3" key="1">
    <citation type="submission" date="2019-07" db="EMBL/GenBank/DDBJ databases">
        <authorList>
            <person name="Jastrzebski P J."/>
            <person name="Paukszto L."/>
            <person name="Jastrzebski P J."/>
        </authorList>
    </citation>
    <scope>NUCLEOTIDE SEQUENCE [LARGE SCALE GENOMIC DNA]</scope>
    <source>
        <strain evidence="2 3">WMS-il1</strain>
    </source>
</reference>
<dbReference type="EMBL" id="CABIJS010000222">
    <property type="protein sequence ID" value="VUZ46693.1"/>
    <property type="molecule type" value="Genomic_DNA"/>
</dbReference>
<evidence type="ECO:0000313" key="3">
    <source>
        <dbReference type="Proteomes" id="UP000321570"/>
    </source>
</evidence>
<dbReference type="SUPFAM" id="SSF54001">
    <property type="entry name" value="Cysteine proteinases"/>
    <property type="match status" value="1"/>
</dbReference>
<organism evidence="2 3">
    <name type="scientific">Hymenolepis diminuta</name>
    <name type="common">Rat tapeworm</name>
    <dbReference type="NCBI Taxonomy" id="6216"/>
    <lineage>
        <taxon>Eukaryota</taxon>
        <taxon>Metazoa</taxon>
        <taxon>Spiralia</taxon>
        <taxon>Lophotrochozoa</taxon>
        <taxon>Platyhelminthes</taxon>
        <taxon>Cestoda</taxon>
        <taxon>Eucestoda</taxon>
        <taxon>Cyclophyllidea</taxon>
        <taxon>Hymenolepididae</taxon>
        <taxon>Hymenolepis</taxon>
    </lineage>
</organism>
<protein>
    <recommendedName>
        <fullName evidence="1">USP domain-containing protein</fullName>
    </recommendedName>
</protein>
<evidence type="ECO:0000313" key="2">
    <source>
        <dbReference type="EMBL" id="VUZ46693.1"/>
    </source>
</evidence>
<proteinExistence type="predicted"/>
<feature type="domain" description="USP" evidence="1">
    <location>
        <begin position="5"/>
        <end position="79"/>
    </location>
</feature>
<dbReference type="InterPro" id="IPR001394">
    <property type="entry name" value="Peptidase_C19_UCH"/>
</dbReference>